<dbReference type="AlphaFoldDB" id="A0A427AAC8"/>
<dbReference type="Proteomes" id="UP000287651">
    <property type="component" value="Unassembled WGS sequence"/>
</dbReference>
<gene>
    <name evidence="1" type="ORF">B296_00011954</name>
</gene>
<proteinExistence type="predicted"/>
<reference evidence="1 2" key="1">
    <citation type="journal article" date="2014" name="Agronomy (Basel)">
        <title>A Draft Genome Sequence for Ensete ventricosum, the Drought-Tolerant Tree Against Hunger.</title>
        <authorList>
            <person name="Harrison J."/>
            <person name="Moore K.A."/>
            <person name="Paszkiewicz K."/>
            <person name="Jones T."/>
            <person name="Grant M."/>
            <person name="Ambacheew D."/>
            <person name="Muzemil S."/>
            <person name="Studholme D.J."/>
        </authorList>
    </citation>
    <scope>NUCLEOTIDE SEQUENCE [LARGE SCALE GENOMIC DNA]</scope>
</reference>
<evidence type="ECO:0000313" key="2">
    <source>
        <dbReference type="Proteomes" id="UP000287651"/>
    </source>
</evidence>
<organism evidence="1 2">
    <name type="scientific">Ensete ventricosum</name>
    <name type="common">Abyssinian banana</name>
    <name type="synonym">Musa ensete</name>
    <dbReference type="NCBI Taxonomy" id="4639"/>
    <lineage>
        <taxon>Eukaryota</taxon>
        <taxon>Viridiplantae</taxon>
        <taxon>Streptophyta</taxon>
        <taxon>Embryophyta</taxon>
        <taxon>Tracheophyta</taxon>
        <taxon>Spermatophyta</taxon>
        <taxon>Magnoliopsida</taxon>
        <taxon>Liliopsida</taxon>
        <taxon>Zingiberales</taxon>
        <taxon>Musaceae</taxon>
        <taxon>Ensete</taxon>
    </lineage>
</organism>
<evidence type="ECO:0000313" key="1">
    <source>
        <dbReference type="EMBL" id="RRT73166.1"/>
    </source>
</evidence>
<dbReference type="EMBL" id="AMZH03003175">
    <property type="protein sequence ID" value="RRT73166.1"/>
    <property type="molecule type" value="Genomic_DNA"/>
</dbReference>
<protein>
    <submittedName>
        <fullName evidence="1">Uncharacterized protein</fullName>
    </submittedName>
</protein>
<name>A0A427AAC8_ENSVE</name>
<sequence length="143" mass="16027">MHESGDALGDSRGSSSAPRWWEPYRGPRDFHRASARRSLAGNHHNPVSYPRNPNQDLHIPGCPLLSVLDCKRLLIKVVSGRAVVSTSFTGPWVHTVMGGGLRSSSAFRSFMVLLSFYRRIDQLLNQSHKLFRYSLSSCKLSMT</sequence>
<accession>A0A427AAC8</accession>
<comment type="caution">
    <text evidence="1">The sequence shown here is derived from an EMBL/GenBank/DDBJ whole genome shotgun (WGS) entry which is preliminary data.</text>
</comment>